<dbReference type="InterPro" id="IPR013149">
    <property type="entry name" value="ADH-like_C"/>
</dbReference>
<dbReference type="Gene3D" id="3.40.50.720">
    <property type="entry name" value="NAD(P)-binding Rossmann-like Domain"/>
    <property type="match status" value="1"/>
</dbReference>
<dbReference type="InterPro" id="IPR002364">
    <property type="entry name" value="Quin_OxRdtase/zeta-crystal_CS"/>
</dbReference>
<dbReference type="Gene3D" id="3.90.180.10">
    <property type="entry name" value="Medium-chain alcohol dehydrogenases, catalytic domain"/>
    <property type="match status" value="1"/>
</dbReference>
<dbReference type="GO" id="GO:0008270">
    <property type="term" value="F:zinc ion binding"/>
    <property type="evidence" value="ECO:0007669"/>
    <property type="project" value="InterPro"/>
</dbReference>
<evidence type="ECO:0000256" key="2">
    <source>
        <dbReference type="ARBA" id="ARBA00023002"/>
    </source>
</evidence>
<dbReference type="EMBL" id="BORP01000001">
    <property type="protein sequence ID" value="GIO25524.1"/>
    <property type="molecule type" value="Genomic_DNA"/>
</dbReference>
<accession>A0A920C5X5</accession>
<name>A0A920C5X5_9BACI</name>
<dbReference type="GO" id="GO:0005829">
    <property type="term" value="C:cytosol"/>
    <property type="evidence" value="ECO:0007669"/>
    <property type="project" value="TreeGrafter"/>
</dbReference>
<evidence type="ECO:0000256" key="1">
    <source>
        <dbReference type="ARBA" id="ARBA00022857"/>
    </source>
</evidence>
<dbReference type="PROSITE" id="PS01162">
    <property type="entry name" value="QOR_ZETA_CRYSTAL"/>
    <property type="match status" value="1"/>
</dbReference>
<evidence type="ECO:0000313" key="4">
    <source>
        <dbReference type="EMBL" id="GIO25524.1"/>
    </source>
</evidence>
<keyword evidence="1" id="KW-0521">NADP</keyword>
<organism evidence="4 5">
    <name type="scientific">Ornithinibacillus bavariensis</name>
    <dbReference type="NCBI Taxonomy" id="545502"/>
    <lineage>
        <taxon>Bacteria</taxon>
        <taxon>Bacillati</taxon>
        <taxon>Bacillota</taxon>
        <taxon>Bacilli</taxon>
        <taxon>Bacillales</taxon>
        <taxon>Bacillaceae</taxon>
        <taxon>Ornithinibacillus</taxon>
    </lineage>
</organism>
<dbReference type="Pfam" id="PF00107">
    <property type="entry name" value="ADH_zinc_N"/>
    <property type="match status" value="1"/>
</dbReference>
<feature type="domain" description="Enoyl reductase (ER)" evidence="3">
    <location>
        <begin position="10"/>
        <end position="320"/>
    </location>
</feature>
<dbReference type="InterPro" id="IPR013154">
    <property type="entry name" value="ADH-like_N"/>
</dbReference>
<keyword evidence="2" id="KW-0560">Oxidoreductase</keyword>
<reference evidence="4" key="1">
    <citation type="submission" date="2021-03" db="EMBL/GenBank/DDBJ databases">
        <title>Antimicrobial resistance genes in bacteria isolated from Japanese honey, and their potential for conferring macrolide and lincosamide resistance in the American foulbrood pathogen Paenibacillus larvae.</title>
        <authorList>
            <person name="Okamoto M."/>
            <person name="Kumagai M."/>
            <person name="Kanamori H."/>
            <person name="Takamatsu D."/>
        </authorList>
    </citation>
    <scope>NUCLEOTIDE SEQUENCE</scope>
    <source>
        <strain evidence="4">J43TS3</strain>
    </source>
</reference>
<comment type="caution">
    <text evidence="4">The sequence shown here is derived from an EMBL/GenBank/DDBJ whole genome shotgun (WGS) entry which is preliminary data.</text>
</comment>
<dbReference type="SMART" id="SM00829">
    <property type="entry name" value="PKS_ER"/>
    <property type="match status" value="1"/>
</dbReference>
<dbReference type="GO" id="GO:0070402">
    <property type="term" value="F:NADPH binding"/>
    <property type="evidence" value="ECO:0007669"/>
    <property type="project" value="TreeGrafter"/>
</dbReference>
<dbReference type="SUPFAM" id="SSF51735">
    <property type="entry name" value="NAD(P)-binding Rossmann-fold domains"/>
    <property type="match status" value="1"/>
</dbReference>
<keyword evidence="5" id="KW-1185">Reference proteome</keyword>
<dbReference type="GO" id="GO:0035925">
    <property type="term" value="F:mRNA 3'-UTR AU-rich region binding"/>
    <property type="evidence" value="ECO:0007669"/>
    <property type="project" value="TreeGrafter"/>
</dbReference>
<dbReference type="Proteomes" id="UP000676917">
    <property type="component" value="Unassembled WGS sequence"/>
</dbReference>
<dbReference type="PANTHER" id="PTHR48106:SF13">
    <property type="entry name" value="QUINONE OXIDOREDUCTASE-RELATED"/>
    <property type="match status" value="1"/>
</dbReference>
<protein>
    <submittedName>
        <fullName evidence="4">Quinone oxidoreductase</fullName>
    </submittedName>
</protein>
<sequence length="324" mass="35009">MKAVVLEAFGGPEVLQYLEIPMPEPNAGEVLIKTWKTSVNFADIKNRNGKKSKGNFPLILGIDLVGIVEKVGPDVKNIKKGQRVIAFPHSGSYAEFAIANEQLVFPIPDNMDTDIAAASPIVSFLSYMLFQNVGRISKGETVLVHSAAGGVGTTAIQIAKLLGASKVIGTVGSEARKKTAFEAGADEVFTYEDFTSNVLDVTNGNGVDLILDSVSGKVTEKSMDCLAEYGRLVHFGNSSGELGTFKTNEIHSSCRSVLGFSLGNTRKKRPYLLNEVADQVIRFLVSGELHIIIGDEFPLHKVAEAHRLIENRQHSGKILLNVRG</sequence>
<dbReference type="SUPFAM" id="SSF50129">
    <property type="entry name" value="GroES-like"/>
    <property type="match status" value="1"/>
</dbReference>
<dbReference type="InterPro" id="IPR020843">
    <property type="entry name" value="ER"/>
</dbReference>
<dbReference type="InterPro" id="IPR011032">
    <property type="entry name" value="GroES-like_sf"/>
</dbReference>
<proteinExistence type="predicted"/>
<evidence type="ECO:0000259" key="3">
    <source>
        <dbReference type="SMART" id="SM00829"/>
    </source>
</evidence>
<evidence type="ECO:0000313" key="5">
    <source>
        <dbReference type="Proteomes" id="UP000676917"/>
    </source>
</evidence>
<dbReference type="PANTHER" id="PTHR48106">
    <property type="entry name" value="QUINONE OXIDOREDUCTASE PIG3-RELATED"/>
    <property type="match status" value="1"/>
</dbReference>
<dbReference type="RefSeq" id="WP_212919070.1">
    <property type="nucleotide sequence ID" value="NZ_BORP01000001.1"/>
</dbReference>
<dbReference type="InterPro" id="IPR036291">
    <property type="entry name" value="NAD(P)-bd_dom_sf"/>
</dbReference>
<dbReference type="Pfam" id="PF08240">
    <property type="entry name" value="ADH_N"/>
    <property type="match status" value="1"/>
</dbReference>
<dbReference type="GO" id="GO:0003960">
    <property type="term" value="F:quinone reductase (NADPH) activity"/>
    <property type="evidence" value="ECO:0007669"/>
    <property type="project" value="TreeGrafter"/>
</dbReference>
<gene>
    <name evidence="4" type="primary">qor</name>
    <name evidence="4" type="ORF">J43TS3_01350</name>
</gene>
<dbReference type="AlphaFoldDB" id="A0A920C5X5"/>